<keyword evidence="2" id="KW-1185">Reference proteome</keyword>
<proteinExistence type="predicted"/>
<dbReference type="AlphaFoldDB" id="A0A0N4VSE8"/>
<sequence>MLILSACNTARSIVAPQMAEHKMMREYSAPPGLSDKELKKFYNKKMVIWDNNYSYVNLPIACIVGIMYGKLPTCGPKE</sequence>
<evidence type="ECO:0000313" key="1">
    <source>
        <dbReference type="EMBL" id="VDO04794.1"/>
    </source>
</evidence>
<protein>
    <submittedName>
        <fullName evidence="3">DDE_Tnp_1_7 domain-containing protein</fullName>
    </submittedName>
</protein>
<evidence type="ECO:0000313" key="3">
    <source>
        <dbReference type="WBParaSite" id="HPLM_0000021501-mRNA-1"/>
    </source>
</evidence>
<organism evidence="3">
    <name type="scientific">Haemonchus placei</name>
    <name type="common">Barber's pole worm</name>
    <dbReference type="NCBI Taxonomy" id="6290"/>
    <lineage>
        <taxon>Eukaryota</taxon>
        <taxon>Metazoa</taxon>
        <taxon>Ecdysozoa</taxon>
        <taxon>Nematoda</taxon>
        <taxon>Chromadorea</taxon>
        <taxon>Rhabditida</taxon>
        <taxon>Rhabditina</taxon>
        <taxon>Rhabditomorpha</taxon>
        <taxon>Strongyloidea</taxon>
        <taxon>Trichostrongylidae</taxon>
        <taxon>Haemonchus</taxon>
    </lineage>
</organism>
<reference evidence="3" key="1">
    <citation type="submission" date="2017-02" db="UniProtKB">
        <authorList>
            <consortium name="WormBaseParasite"/>
        </authorList>
    </citation>
    <scope>IDENTIFICATION</scope>
</reference>
<name>A0A0N4VSE8_HAEPC</name>
<evidence type="ECO:0000313" key="2">
    <source>
        <dbReference type="Proteomes" id="UP000268014"/>
    </source>
</evidence>
<dbReference type="OrthoDB" id="5845184at2759"/>
<accession>A0A0N4VSE8</accession>
<reference evidence="1 2" key="2">
    <citation type="submission" date="2018-11" db="EMBL/GenBank/DDBJ databases">
        <authorList>
            <consortium name="Pathogen Informatics"/>
        </authorList>
    </citation>
    <scope>NUCLEOTIDE SEQUENCE [LARGE SCALE GENOMIC DNA]</scope>
    <source>
        <strain evidence="1 2">MHpl1</strain>
    </source>
</reference>
<dbReference type="EMBL" id="UZAF01000123">
    <property type="protein sequence ID" value="VDO04794.1"/>
    <property type="molecule type" value="Genomic_DNA"/>
</dbReference>
<dbReference type="Proteomes" id="UP000268014">
    <property type="component" value="Unassembled WGS sequence"/>
</dbReference>
<dbReference type="WBParaSite" id="HPLM_0000021501-mRNA-1">
    <property type="protein sequence ID" value="HPLM_0000021501-mRNA-1"/>
    <property type="gene ID" value="HPLM_0000021501"/>
</dbReference>
<gene>
    <name evidence="1" type="ORF">HPLM_LOCUS216</name>
</gene>